<evidence type="ECO:0000259" key="8">
    <source>
        <dbReference type="SMART" id="SM00249"/>
    </source>
</evidence>
<dbReference type="Pfam" id="PF09733">
    <property type="entry name" value="VEFS-Box"/>
    <property type="match status" value="1"/>
</dbReference>
<dbReference type="InterPro" id="IPR013083">
    <property type="entry name" value="Znf_RING/FYVE/PHD"/>
</dbReference>
<evidence type="ECO:0000256" key="2">
    <source>
        <dbReference type="ARBA" id="ARBA00022723"/>
    </source>
</evidence>
<dbReference type="InterPro" id="IPR001965">
    <property type="entry name" value="Znf_PHD"/>
</dbReference>
<comment type="caution">
    <text evidence="9">The sequence shown here is derived from an EMBL/GenBank/DDBJ whole genome shotgun (WGS) entry which is preliminary data.</text>
</comment>
<dbReference type="GeneID" id="30020767"/>
<dbReference type="RefSeq" id="XP_018705037.1">
    <property type="nucleotide sequence ID" value="XM_018848081.1"/>
</dbReference>
<evidence type="ECO:0000313" key="9">
    <source>
        <dbReference type="EMBL" id="OAA65065.1"/>
    </source>
</evidence>
<evidence type="ECO:0000256" key="7">
    <source>
        <dbReference type="SAM" id="MobiDB-lite"/>
    </source>
</evidence>
<dbReference type="SMART" id="SM00249">
    <property type="entry name" value="PHD"/>
    <property type="match status" value="1"/>
</dbReference>
<organism evidence="9 10">
    <name type="scientific">Cordyceps fumosorosea (strain ARSEF 2679)</name>
    <name type="common">Isaria fumosorosea</name>
    <dbReference type="NCBI Taxonomy" id="1081104"/>
    <lineage>
        <taxon>Eukaryota</taxon>
        <taxon>Fungi</taxon>
        <taxon>Dikarya</taxon>
        <taxon>Ascomycota</taxon>
        <taxon>Pezizomycotina</taxon>
        <taxon>Sordariomycetes</taxon>
        <taxon>Hypocreomycetidae</taxon>
        <taxon>Hypocreales</taxon>
        <taxon>Cordycipitaceae</taxon>
        <taxon>Cordyceps</taxon>
    </lineage>
</organism>
<dbReference type="EMBL" id="AZHB01000009">
    <property type="protein sequence ID" value="OAA65065.1"/>
    <property type="molecule type" value="Genomic_DNA"/>
</dbReference>
<dbReference type="Gene3D" id="3.30.40.10">
    <property type="entry name" value="Zinc/RING finger domain, C3HC4 (zinc finger)"/>
    <property type="match status" value="1"/>
</dbReference>
<evidence type="ECO:0000256" key="3">
    <source>
        <dbReference type="ARBA" id="ARBA00022771"/>
    </source>
</evidence>
<dbReference type="AlphaFoldDB" id="A0A167XJY4"/>
<feature type="region of interest" description="Disordered" evidence="7">
    <location>
        <begin position="40"/>
        <end position="70"/>
    </location>
</feature>
<comment type="similarity">
    <text evidence="1">Belongs to the VEFS (VRN2-EMF2-FIS2-SU(Z)12) family.</text>
</comment>
<keyword evidence="4" id="KW-0862">Zinc</keyword>
<dbReference type="OrthoDB" id="166746at2759"/>
<sequence length="490" mass="54597">MMLNNFYQRKAPFLHRNWLQGITNWQGPAEVMGNIVSSQLRGDGRAAPPPRKRRRVSTPDSLNIDRPIVSPETFDTPSTLRIEVRRICHKDSLRFRTTSLDGTAPSALTTTQANCRVTVTNTSSGARDILYCHKQACDLTTSENPTGPHHITRVNMEAPFLLPRDVFLVPGDDDARDDLADTYELLIQFEQRNGSIWPPLTAKDLGSLSALQDANPSDNRKIVLKSRFHEIFGKLKEPLVLSIQGSMDKSDSLTEYIMDVDLRWSSGFNASTRPNKDSVSSITAIDRSTDVHDERLPPVAAVDPAAISSTAHREGIAEFSDVTPQEKEYIWEWDGYILKQNITANAYLPRAWLGFVQQKAAWLVAKDERMREYGKHVCVLLARDLLTDEVIKQAQGCIREARALRKMYVDNTILSEGVEQAAATSKGAGVRKSSKGCPVCQLPVLGPRLLVCANKACPKRLYHSNCVEPIALVDVKDRNWICNVCAASTT</sequence>
<keyword evidence="10" id="KW-1185">Reference proteome</keyword>
<keyword evidence="3" id="KW-0863">Zinc-finger</keyword>
<name>A0A167XJY4_CORFA</name>
<dbReference type="PROSITE" id="PS01359">
    <property type="entry name" value="ZF_PHD_1"/>
    <property type="match status" value="1"/>
</dbReference>
<dbReference type="InterPro" id="IPR019135">
    <property type="entry name" value="Polycomb_protein_VEFS-Box"/>
</dbReference>
<dbReference type="InterPro" id="IPR011011">
    <property type="entry name" value="Znf_FYVE_PHD"/>
</dbReference>
<evidence type="ECO:0000256" key="6">
    <source>
        <dbReference type="ARBA" id="ARBA00023163"/>
    </source>
</evidence>
<dbReference type="CDD" id="cd21552">
    <property type="entry name" value="VEFS-box_ctSUZ12-like"/>
    <property type="match status" value="1"/>
</dbReference>
<protein>
    <submittedName>
        <fullName evidence="9">Zinc finger domain-containing protein, PHD-finger</fullName>
    </submittedName>
</protein>
<keyword evidence="6" id="KW-0804">Transcription</keyword>
<evidence type="ECO:0000256" key="1">
    <source>
        <dbReference type="ARBA" id="ARBA00007416"/>
    </source>
</evidence>
<evidence type="ECO:0000256" key="4">
    <source>
        <dbReference type="ARBA" id="ARBA00022833"/>
    </source>
</evidence>
<proteinExistence type="inferred from homology"/>
<keyword evidence="5" id="KW-0805">Transcription regulation</keyword>
<reference evidence="9 10" key="1">
    <citation type="journal article" date="2016" name="Genome Biol. Evol.">
        <title>Divergent and convergent evolution of fungal pathogenicity.</title>
        <authorList>
            <person name="Shang Y."/>
            <person name="Xiao G."/>
            <person name="Zheng P."/>
            <person name="Cen K."/>
            <person name="Zhan S."/>
            <person name="Wang C."/>
        </authorList>
    </citation>
    <scope>NUCLEOTIDE SEQUENCE [LARGE SCALE GENOMIC DNA]</scope>
    <source>
        <strain evidence="9 10">ARSEF 2679</strain>
    </source>
</reference>
<dbReference type="GO" id="GO:0008270">
    <property type="term" value="F:zinc ion binding"/>
    <property type="evidence" value="ECO:0007669"/>
    <property type="project" value="UniProtKB-KW"/>
</dbReference>
<dbReference type="Proteomes" id="UP000076744">
    <property type="component" value="Unassembled WGS sequence"/>
</dbReference>
<dbReference type="STRING" id="1081104.A0A167XJY4"/>
<evidence type="ECO:0000256" key="5">
    <source>
        <dbReference type="ARBA" id="ARBA00023015"/>
    </source>
</evidence>
<dbReference type="InterPro" id="IPR019786">
    <property type="entry name" value="Zinc_finger_PHD-type_CS"/>
</dbReference>
<keyword evidence="2" id="KW-0479">Metal-binding</keyword>
<evidence type="ECO:0000313" key="10">
    <source>
        <dbReference type="Proteomes" id="UP000076744"/>
    </source>
</evidence>
<feature type="domain" description="Zinc finger PHD-type" evidence="8">
    <location>
        <begin position="436"/>
        <end position="486"/>
    </location>
</feature>
<dbReference type="CDD" id="cd15489">
    <property type="entry name" value="PHD_SF"/>
    <property type="match status" value="1"/>
</dbReference>
<gene>
    <name evidence="9" type="ORF">ISF_04475</name>
</gene>
<accession>A0A167XJY4</accession>
<dbReference type="SUPFAM" id="SSF57903">
    <property type="entry name" value="FYVE/PHD zinc finger"/>
    <property type="match status" value="1"/>
</dbReference>